<dbReference type="EMBL" id="JACGWN010000001">
    <property type="protein sequence ID" value="KAL0463197.1"/>
    <property type="molecule type" value="Genomic_DNA"/>
</dbReference>
<accession>A0AAW2YBJ1</accession>
<protein>
    <submittedName>
        <fullName evidence="2">Uncharacterized protein</fullName>
    </submittedName>
</protein>
<evidence type="ECO:0000256" key="1">
    <source>
        <dbReference type="SAM" id="MobiDB-lite"/>
    </source>
</evidence>
<dbReference type="PANTHER" id="PTHR46250">
    <property type="entry name" value="MYB/SANT-LIKE DNA-BINDING DOMAIN PROTEIN-RELATED"/>
    <property type="match status" value="1"/>
</dbReference>
<reference evidence="2" key="2">
    <citation type="journal article" date="2024" name="Plant">
        <title>Genomic evolution and insights into agronomic trait innovations of Sesamum species.</title>
        <authorList>
            <person name="Miao H."/>
            <person name="Wang L."/>
            <person name="Qu L."/>
            <person name="Liu H."/>
            <person name="Sun Y."/>
            <person name="Le M."/>
            <person name="Wang Q."/>
            <person name="Wei S."/>
            <person name="Zheng Y."/>
            <person name="Lin W."/>
            <person name="Duan Y."/>
            <person name="Cao H."/>
            <person name="Xiong S."/>
            <person name="Wang X."/>
            <person name="Wei L."/>
            <person name="Li C."/>
            <person name="Ma Q."/>
            <person name="Ju M."/>
            <person name="Zhao R."/>
            <person name="Li G."/>
            <person name="Mu C."/>
            <person name="Tian Q."/>
            <person name="Mei H."/>
            <person name="Zhang T."/>
            <person name="Gao T."/>
            <person name="Zhang H."/>
        </authorList>
    </citation>
    <scope>NUCLEOTIDE SEQUENCE</scope>
    <source>
        <strain evidence="2">KEN1</strain>
    </source>
</reference>
<name>A0AAW2YBJ1_9LAMI</name>
<gene>
    <name evidence="2" type="ORF">Slati_0207300</name>
</gene>
<proteinExistence type="predicted"/>
<dbReference type="AlphaFoldDB" id="A0AAW2YBJ1"/>
<reference evidence="2" key="1">
    <citation type="submission" date="2020-06" db="EMBL/GenBank/DDBJ databases">
        <authorList>
            <person name="Li T."/>
            <person name="Hu X."/>
            <person name="Zhang T."/>
            <person name="Song X."/>
            <person name="Zhang H."/>
            <person name="Dai N."/>
            <person name="Sheng W."/>
            <person name="Hou X."/>
            <person name="Wei L."/>
        </authorList>
    </citation>
    <scope>NUCLEOTIDE SEQUENCE</scope>
    <source>
        <strain evidence="2">KEN1</strain>
        <tissue evidence="2">Leaf</tissue>
    </source>
</reference>
<comment type="caution">
    <text evidence="2">The sequence shown here is derived from an EMBL/GenBank/DDBJ whole genome shotgun (WGS) entry which is preliminary data.</text>
</comment>
<organism evidence="2">
    <name type="scientific">Sesamum latifolium</name>
    <dbReference type="NCBI Taxonomy" id="2727402"/>
    <lineage>
        <taxon>Eukaryota</taxon>
        <taxon>Viridiplantae</taxon>
        <taxon>Streptophyta</taxon>
        <taxon>Embryophyta</taxon>
        <taxon>Tracheophyta</taxon>
        <taxon>Spermatophyta</taxon>
        <taxon>Magnoliopsida</taxon>
        <taxon>eudicotyledons</taxon>
        <taxon>Gunneridae</taxon>
        <taxon>Pentapetalae</taxon>
        <taxon>asterids</taxon>
        <taxon>lamiids</taxon>
        <taxon>Lamiales</taxon>
        <taxon>Pedaliaceae</taxon>
        <taxon>Sesamum</taxon>
    </lineage>
</organism>
<feature type="region of interest" description="Disordered" evidence="1">
    <location>
        <begin position="1"/>
        <end position="35"/>
    </location>
</feature>
<feature type="compositionally biased region" description="Polar residues" evidence="1">
    <location>
        <begin position="1"/>
        <end position="12"/>
    </location>
</feature>
<evidence type="ECO:0000313" key="2">
    <source>
        <dbReference type="EMBL" id="KAL0463197.1"/>
    </source>
</evidence>
<sequence length="97" mass="11173">MNNRPSIGSDVNPTDDEGNSRQRRRGSSKDKISTRRSWTIREEEVLINGLRSLVASRWKCNNGFRTGYLTQLEIFLLRAIPDCDTRTEPHIISKIQV</sequence>